<gene>
    <name evidence="7" type="ORF">SAMN05660235_01241</name>
</gene>
<dbReference type="STRING" id="1123285.SAMN05660235_01241"/>
<keyword evidence="8" id="KW-1185">Reference proteome</keyword>
<dbReference type="InterPro" id="IPR025943">
    <property type="entry name" value="Sigma_54_int_dom_ATP-bd_2"/>
</dbReference>
<accession>A0A1G7K8L7</accession>
<dbReference type="OrthoDB" id="9803970at2"/>
<dbReference type="AlphaFoldDB" id="A0A1G7K8L7"/>
<organism evidence="7 8">
    <name type="scientific">Sporolituus thermophilus DSM 23256</name>
    <dbReference type="NCBI Taxonomy" id="1123285"/>
    <lineage>
        <taxon>Bacteria</taxon>
        <taxon>Bacillati</taxon>
        <taxon>Bacillota</taxon>
        <taxon>Negativicutes</taxon>
        <taxon>Selenomonadales</taxon>
        <taxon>Sporomusaceae</taxon>
        <taxon>Sporolituus</taxon>
    </lineage>
</organism>
<dbReference type="PROSITE" id="PS00676">
    <property type="entry name" value="SIGMA54_INTERACT_2"/>
    <property type="match status" value="1"/>
</dbReference>
<evidence type="ECO:0000256" key="5">
    <source>
        <dbReference type="ARBA" id="ARBA00023163"/>
    </source>
</evidence>
<dbReference type="InterPro" id="IPR010524">
    <property type="entry name" value="Sig_transdc_resp-reg_PrpR_N"/>
</dbReference>
<dbReference type="PROSITE" id="PS50045">
    <property type="entry name" value="SIGMA54_INTERACT_4"/>
    <property type="match status" value="1"/>
</dbReference>
<keyword evidence="1" id="KW-0547">Nucleotide-binding</keyword>
<dbReference type="Pfam" id="PF00158">
    <property type="entry name" value="Sigma54_activat"/>
    <property type="match status" value="1"/>
</dbReference>
<dbReference type="Gene3D" id="3.40.50.2300">
    <property type="match status" value="1"/>
</dbReference>
<dbReference type="PANTHER" id="PTHR32071">
    <property type="entry name" value="TRANSCRIPTIONAL REGULATORY PROTEIN"/>
    <property type="match status" value="1"/>
</dbReference>
<dbReference type="InterPro" id="IPR027417">
    <property type="entry name" value="P-loop_NTPase"/>
</dbReference>
<sequence length="613" mass="68852">MMPILFLAPFHNMAELAANIAQQMGIELYVATASDQEAERVIKRYGDVEVIISRGGLAEEVKALNRFTVIEITMSVYDLLSIVSKLTALDIRRIGIVSRANIFDGITGNFNISETEIHIRSCRNESEIAKTVLELYRQGVEAVIGCRAAYETAKTCGMVAEMLESGATSIRRAIEEAVRIVKAKEREKLQTAQLKAIIDNIDEGVIAVTGNNQLSFYNNVARKICAGEGKELTFHSIKELVKHRYQEKIVTINGSNVIARVIPLEFNNKENGKVVTFHEVASIQASERKIRFSLYQKGLYAKNTFEDIIGQSGIMKKLIEKAKKYALYDSNLLIYGETGTGKEVLAQSIHNHSNRRKGPFVSVNTASIPPSLMESELFGYVEGAFTGARKGGKPGLFELAHGGTIFLDEIGELSPDIQSRLLRVLQEKEIMRIGDDRIIPVDVRIISATNRDLFEQVKQGRFRQDLYYRIHVLGLRLPPLRERPEDIPLIFLYYFNKFRPDKTVKLDPAATRLLISYPWPGNIRQLRNVAEVIAYSIGEADRIGYEQVAEVLGEQEARVDSGYYLAIKEAGSLKQMESEIIRQLLARYGPDEVCAKLGISKVTLWRKTKAPFQ</sequence>
<dbReference type="InterPro" id="IPR025662">
    <property type="entry name" value="Sigma_54_int_dom_ATP-bd_1"/>
</dbReference>
<dbReference type="GO" id="GO:0000156">
    <property type="term" value="F:phosphorelay response regulator activity"/>
    <property type="evidence" value="ECO:0007669"/>
    <property type="project" value="InterPro"/>
</dbReference>
<dbReference type="PROSITE" id="PS00688">
    <property type="entry name" value="SIGMA54_INTERACT_3"/>
    <property type="match status" value="1"/>
</dbReference>
<evidence type="ECO:0000313" key="8">
    <source>
        <dbReference type="Proteomes" id="UP000243333"/>
    </source>
</evidence>
<dbReference type="GO" id="GO:0005524">
    <property type="term" value="F:ATP binding"/>
    <property type="evidence" value="ECO:0007669"/>
    <property type="project" value="UniProtKB-KW"/>
</dbReference>
<keyword evidence="4 7" id="KW-0238">DNA-binding</keyword>
<dbReference type="EMBL" id="FNBU01000007">
    <property type="protein sequence ID" value="SDF33515.1"/>
    <property type="molecule type" value="Genomic_DNA"/>
</dbReference>
<name>A0A1G7K8L7_9FIRM</name>
<evidence type="ECO:0000256" key="2">
    <source>
        <dbReference type="ARBA" id="ARBA00022840"/>
    </source>
</evidence>
<dbReference type="PROSITE" id="PS00675">
    <property type="entry name" value="SIGMA54_INTERACT_1"/>
    <property type="match status" value="1"/>
</dbReference>
<feature type="domain" description="Sigma-54 factor interaction" evidence="6">
    <location>
        <begin position="308"/>
        <end position="535"/>
    </location>
</feature>
<dbReference type="SMART" id="SM00382">
    <property type="entry name" value="AAA"/>
    <property type="match status" value="1"/>
</dbReference>
<dbReference type="Gene3D" id="1.10.8.60">
    <property type="match status" value="1"/>
</dbReference>
<evidence type="ECO:0000256" key="3">
    <source>
        <dbReference type="ARBA" id="ARBA00023015"/>
    </source>
</evidence>
<dbReference type="SUPFAM" id="SSF159800">
    <property type="entry name" value="PrpR receptor domain-like"/>
    <property type="match status" value="1"/>
</dbReference>
<dbReference type="InterPro" id="IPR058031">
    <property type="entry name" value="AAA_lid_NorR"/>
</dbReference>
<dbReference type="FunFam" id="3.40.50.300:FF:000006">
    <property type="entry name" value="DNA-binding transcriptional regulator NtrC"/>
    <property type="match status" value="1"/>
</dbReference>
<evidence type="ECO:0000313" key="7">
    <source>
        <dbReference type="EMBL" id="SDF33515.1"/>
    </source>
</evidence>
<dbReference type="CDD" id="cd00009">
    <property type="entry name" value="AAA"/>
    <property type="match status" value="1"/>
</dbReference>
<dbReference type="Gene3D" id="3.40.50.300">
    <property type="entry name" value="P-loop containing nucleotide triphosphate hydrolases"/>
    <property type="match status" value="1"/>
</dbReference>
<evidence type="ECO:0000256" key="4">
    <source>
        <dbReference type="ARBA" id="ARBA00023125"/>
    </source>
</evidence>
<dbReference type="InterPro" id="IPR003593">
    <property type="entry name" value="AAA+_ATPase"/>
</dbReference>
<keyword evidence="3" id="KW-0805">Transcription regulation</keyword>
<reference evidence="8" key="1">
    <citation type="submission" date="2016-10" db="EMBL/GenBank/DDBJ databases">
        <authorList>
            <person name="Varghese N."/>
            <person name="Submissions S."/>
        </authorList>
    </citation>
    <scope>NUCLEOTIDE SEQUENCE [LARGE SCALE GENOMIC DNA]</scope>
    <source>
        <strain evidence="8">DSM 23256</strain>
    </source>
</reference>
<dbReference type="Pfam" id="PF06506">
    <property type="entry name" value="PrpR_N"/>
    <property type="match status" value="1"/>
</dbReference>
<dbReference type="GO" id="GO:0003677">
    <property type="term" value="F:DNA binding"/>
    <property type="evidence" value="ECO:0007669"/>
    <property type="project" value="UniProtKB-KW"/>
</dbReference>
<keyword evidence="2" id="KW-0067">ATP-binding</keyword>
<dbReference type="Proteomes" id="UP000243333">
    <property type="component" value="Unassembled WGS sequence"/>
</dbReference>
<dbReference type="Gene3D" id="3.30.450.20">
    <property type="entry name" value="PAS domain"/>
    <property type="match status" value="1"/>
</dbReference>
<dbReference type="Gene3D" id="3.40.50.10660">
    <property type="entry name" value="PrpR receptor domain-like"/>
    <property type="match status" value="1"/>
</dbReference>
<keyword evidence="5" id="KW-0804">Transcription</keyword>
<dbReference type="GO" id="GO:0006355">
    <property type="term" value="P:regulation of DNA-templated transcription"/>
    <property type="evidence" value="ECO:0007669"/>
    <property type="project" value="InterPro"/>
</dbReference>
<dbReference type="InterPro" id="IPR025944">
    <property type="entry name" value="Sigma_54_int_dom_CS"/>
</dbReference>
<evidence type="ECO:0000256" key="1">
    <source>
        <dbReference type="ARBA" id="ARBA00022741"/>
    </source>
</evidence>
<dbReference type="RefSeq" id="WP_093689115.1">
    <property type="nucleotide sequence ID" value="NZ_FNBU01000007.1"/>
</dbReference>
<dbReference type="PANTHER" id="PTHR32071:SF57">
    <property type="entry name" value="C4-DICARBOXYLATE TRANSPORT TRANSCRIPTIONAL REGULATORY PROTEIN DCTD"/>
    <property type="match status" value="1"/>
</dbReference>
<dbReference type="Pfam" id="PF25601">
    <property type="entry name" value="AAA_lid_14"/>
    <property type="match status" value="1"/>
</dbReference>
<evidence type="ECO:0000259" key="6">
    <source>
        <dbReference type="PROSITE" id="PS50045"/>
    </source>
</evidence>
<dbReference type="SUPFAM" id="SSF52540">
    <property type="entry name" value="P-loop containing nucleoside triphosphate hydrolases"/>
    <property type="match status" value="1"/>
</dbReference>
<protein>
    <submittedName>
        <fullName evidence="7">Transcriptional regulator containing PAS, AAA-type ATPase, and DNA-binding Fis domains</fullName>
    </submittedName>
</protein>
<dbReference type="InterPro" id="IPR002078">
    <property type="entry name" value="Sigma_54_int"/>
</dbReference>
<proteinExistence type="predicted"/>